<evidence type="ECO:0000313" key="1">
    <source>
        <dbReference type="EMBL" id="PWW04334.1"/>
    </source>
</evidence>
<keyword evidence="1" id="KW-0378">Hydrolase</keyword>
<dbReference type="AlphaFoldDB" id="A0A317PUH2"/>
<accession>A0A317PUH2</accession>
<keyword evidence="2" id="KW-1185">Reference proteome</keyword>
<name>A0A317PUH2_9HYPH</name>
<dbReference type="Proteomes" id="UP000246352">
    <property type="component" value="Unassembled WGS sequence"/>
</dbReference>
<dbReference type="OrthoDB" id="9807941at2"/>
<evidence type="ECO:0000313" key="2">
    <source>
        <dbReference type="Proteomes" id="UP000246352"/>
    </source>
</evidence>
<dbReference type="RefSeq" id="WP_110030777.1">
    <property type="nucleotide sequence ID" value="NZ_QGTR01000001.1"/>
</dbReference>
<keyword evidence="1" id="KW-0540">Nuclease</keyword>
<dbReference type="EMBL" id="QGTR01000001">
    <property type="protein sequence ID" value="PWW04334.1"/>
    <property type="molecule type" value="Genomic_DNA"/>
</dbReference>
<gene>
    <name evidence="1" type="ORF">DFR52_1011029</name>
</gene>
<proteinExistence type="predicted"/>
<protein>
    <submittedName>
        <fullName evidence="1">Putative flap endonuclease-1-like 5' DNA nuclease</fullName>
    </submittedName>
</protein>
<keyword evidence="1" id="KW-0255">Endonuclease</keyword>
<organism evidence="1 2">
    <name type="scientific">Hoeflea marina</name>
    <dbReference type="NCBI Taxonomy" id="274592"/>
    <lineage>
        <taxon>Bacteria</taxon>
        <taxon>Pseudomonadati</taxon>
        <taxon>Pseudomonadota</taxon>
        <taxon>Alphaproteobacteria</taxon>
        <taxon>Hyphomicrobiales</taxon>
        <taxon>Rhizobiaceae</taxon>
        <taxon>Hoeflea</taxon>
    </lineage>
</organism>
<dbReference type="GO" id="GO:0004519">
    <property type="term" value="F:endonuclease activity"/>
    <property type="evidence" value="ECO:0007669"/>
    <property type="project" value="UniProtKB-KW"/>
</dbReference>
<comment type="caution">
    <text evidence="1">The sequence shown here is derived from an EMBL/GenBank/DDBJ whole genome shotgun (WGS) entry which is preliminary data.</text>
</comment>
<reference evidence="1 2" key="1">
    <citation type="submission" date="2018-05" db="EMBL/GenBank/DDBJ databases">
        <title>Genomic Encyclopedia of Type Strains, Phase IV (KMG-IV): sequencing the most valuable type-strain genomes for metagenomic binning, comparative biology and taxonomic classification.</title>
        <authorList>
            <person name="Goeker M."/>
        </authorList>
    </citation>
    <scope>NUCLEOTIDE SEQUENCE [LARGE SCALE GENOMIC DNA]</scope>
    <source>
        <strain evidence="1 2">DSM 16791</strain>
    </source>
</reference>
<sequence length="281" mass="29299">MSMFSYPTELSAEAMTKQMDAMSGWMKTADTAVPPVLAHPAAAVAAATALGFGVAGHMTGMMLGAMRGAMKLQADALAMQGRLLAASEDQAVVRSPAAPQETAGRDDVVPMARAASVIAGTAKPVASAAKKIEKAAGKAARQAAVAAPKSAAVDKLKSDADMAAAASVETAVAEVPVELKAPATAGQRDARPMLEPEDFHRPAEMERPETPDDLKAISGIGPKLEQVLNSLGIWTYAQVAAWKEAEIAWLDDYLQFKGRIDRDGWVEQAAEFARGSGAARD</sequence>